<dbReference type="AlphaFoldDB" id="A0A183LJI0"/>
<proteinExistence type="predicted"/>
<reference evidence="1 2" key="1">
    <citation type="submission" date="2018-11" db="EMBL/GenBank/DDBJ databases">
        <authorList>
            <consortium name="Pathogen Informatics"/>
        </authorList>
    </citation>
    <scope>NUCLEOTIDE SEQUENCE [LARGE SCALE GENOMIC DNA]</scope>
    <source>
        <strain evidence="1 2">Zambia</strain>
    </source>
</reference>
<protein>
    <submittedName>
        <fullName evidence="1">Uncharacterized protein</fullName>
    </submittedName>
</protein>
<gene>
    <name evidence="1" type="ORF">SMRZ_LOCUS3955</name>
</gene>
<evidence type="ECO:0000313" key="2">
    <source>
        <dbReference type="Proteomes" id="UP000277204"/>
    </source>
</evidence>
<dbReference type="STRING" id="48269.A0A183LJI0"/>
<accession>A0A183LJI0</accession>
<sequence length="227" mass="25615">MFMKSSFLRQFRKEETSLHPVSFSEPSQIDGKKPSSLIWKGLEDGNASSTCDLDDDDYFESDQFISSNEANLSTSSKTNWSDNKWSKMLKFGDESKKRDPVQFTPESPKIINLRNASQKPHVNKPIISLDSFDHARPHSPLDDMAVPKKAPESPMLNFLSKKPSASFMQSPDAHNVSTSSEDSIYFHQASKICQDYTGEVKTHLDKVHDKAVTEFSVEDKSDTLCDK</sequence>
<organism evidence="1 2">
    <name type="scientific">Schistosoma margrebowiei</name>
    <dbReference type="NCBI Taxonomy" id="48269"/>
    <lineage>
        <taxon>Eukaryota</taxon>
        <taxon>Metazoa</taxon>
        <taxon>Spiralia</taxon>
        <taxon>Lophotrochozoa</taxon>
        <taxon>Platyhelminthes</taxon>
        <taxon>Trematoda</taxon>
        <taxon>Digenea</taxon>
        <taxon>Strigeidida</taxon>
        <taxon>Schistosomatoidea</taxon>
        <taxon>Schistosomatidae</taxon>
        <taxon>Schistosoma</taxon>
    </lineage>
</organism>
<evidence type="ECO:0000313" key="1">
    <source>
        <dbReference type="EMBL" id="VDO59579.1"/>
    </source>
</evidence>
<dbReference type="Proteomes" id="UP000277204">
    <property type="component" value="Unassembled WGS sequence"/>
</dbReference>
<keyword evidence="2" id="KW-1185">Reference proteome</keyword>
<dbReference type="EMBL" id="UZAI01001201">
    <property type="protein sequence ID" value="VDO59579.1"/>
    <property type="molecule type" value="Genomic_DNA"/>
</dbReference>
<name>A0A183LJI0_9TREM</name>